<dbReference type="PANTHER" id="PTHR21047">
    <property type="entry name" value="DTDP-6-DEOXY-D-GLUCOSE-3,5 EPIMERASE"/>
    <property type="match status" value="1"/>
</dbReference>
<dbReference type="AlphaFoldDB" id="A0LDD2"/>
<keyword evidence="8" id="KW-0732">Signal</keyword>
<dbReference type="Gene3D" id="2.60.120.10">
    <property type="entry name" value="Jelly Rolls"/>
    <property type="match status" value="1"/>
</dbReference>
<dbReference type="GO" id="GO:0000271">
    <property type="term" value="P:polysaccharide biosynthetic process"/>
    <property type="evidence" value="ECO:0007669"/>
    <property type="project" value="TreeGrafter"/>
</dbReference>
<dbReference type="HOGENOM" id="CLU_090940_1_1_5"/>
<evidence type="ECO:0000256" key="8">
    <source>
        <dbReference type="SAM" id="SignalP"/>
    </source>
</evidence>
<dbReference type="KEGG" id="mgm:Mmc1_3490"/>
<dbReference type="InterPro" id="IPR000888">
    <property type="entry name" value="RmlC-like"/>
</dbReference>
<dbReference type="EC" id="5.1.3.13" evidence="3"/>
<evidence type="ECO:0000313" key="9">
    <source>
        <dbReference type="EMBL" id="ABK45975.1"/>
    </source>
</evidence>
<organism evidence="9 10">
    <name type="scientific">Magnetococcus marinus (strain ATCC BAA-1437 / JCM 17883 / MC-1)</name>
    <dbReference type="NCBI Taxonomy" id="156889"/>
    <lineage>
        <taxon>Bacteria</taxon>
        <taxon>Pseudomonadati</taxon>
        <taxon>Pseudomonadota</taxon>
        <taxon>Magnetococcia</taxon>
        <taxon>Magnetococcales</taxon>
        <taxon>Magnetococcaceae</taxon>
        <taxon>Magnetococcus</taxon>
    </lineage>
</organism>
<dbReference type="Pfam" id="PF00908">
    <property type="entry name" value="dTDP_sugar_isom"/>
    <property type="match status" value="1"/>
</dbReference>
<feature type="chain" id="PRO_5002627142" description="dTDP-4-dehydrorhamnose 3,5-epimerase" evidence="8">
    <location>
        <begin position="20"/>
        <end position="172"/>
    </location>
</feature>
<dbReference type="GO" id="GO:0019305">
    <property type="term" value="P:dTDP-rhamnose biosynthetic process"/>
    <property type="evidence" value="ECO:0007669"/>
    <property type="project" value="TreeGrafter"/>
</dbReference>
<keyword evidence="10" id="KW-1185">Reference proteome</keyword>
<sequence precursor="true">MSQHATPIAGLLLTNGAVAAPGAPQSLFETTPFIQSDTQLQLWREPQARTLRGLRVQQAPAAQTLLLTPLTGMVWIMVLDLRRNSHSFCHWYGVEMQASAAQSLCIPPGCAHGFLTLAADTLLLSMASVKDEPLLQRGIRWDDAQFGMAWPYPPEQLSDLDGGLPDFPLAHL</sequence>
<proteinExistence type="predicted"/>
<dbReference type="GO" id="GO:0005829">
    <property type="term" value="C:cytosol"/>
    <property type="evidence" value="ECO:0007669"/>
    <property type="project" value="TreeGrafter"/>
</dbReference>
<reference evidence="9 10" key="2">
    <citation type="journal article" date="2012" name="Int. J. Syst. Evol. Microbiol.">
        <title>Magnetococcus marinus gen. nov., sp. nov., a marine, magnetotactic bacterium that represents a novel lineage (Magnetococcaceae fam. nov.; Magnetococcales ord. nov.) at the base of the Alphaproteobacteria.</title>
        <authorList>
            <person name="Bazylinski D.A."/>
            <person name="Williams T.J."/>
            <person name="Lefevre C.T."/>
            <person name="Berg R.J."/>
            <person name="Zhang C.L."/>
            <person name="Bowser S.S."/>
            <person name="Dean A.J."/>
            <person name="Beveridge T.J."/>
        </authorList>
    </citation>
    <scope>NUCLEOTIDE SEQUENCE [LARGE SCALE GENOMIC DNA]</scope>
    <source>
        <strain evidence="10">ATCC BAA-1437 / JCM 17883 / MC-1</strain>
    </source>
</reference>
<protein>
    <recommendedName>
        <fullName evidence="4">dTDP-4-dehydrorhamnose 3,5-epimerase</fullName>
        <ecNumber evidence="3">5.1.3.13</ecNumber>
    </recommendedName>
    <alternativeName>
        <fullName evidence="6">Thymidine diphospho-4-keto-rhamnose 3,5-epimerase</fullName>
    </alternativeName>
    <alternativeName>
        <fullName evidence="5">dTDP-4-keto-6-deoxyglucose 3,5-epimerase</fullName>
    </alternativeName>
    <alternativeName>
        <fullName evidence="7">dTDP-6-deoxy-D-xylo-4-hexulose 3,5-epimerase</fullName>
    </alternativeName>
</protein>
<dbReference type="InterPro" id="IPR014710">
    <property type="entry name" value="RmlC-like_jellyroll"/>
</dbReference>
<evidence type="ECO:0000256" key="2">
    <source>
        <dbReference type="ARBA" id="ARBA00001997"/>
    </source>
</evidence>
<dbReference type="EMBL" id="CP000471">
    <property type="protein sequence ID" value="ABK45975.1"/>
    <property type="molecule type" value="Genomic_DNA"/>
</dbReference>
<evidence type="ECO:0000313" key="10">
    <source>
        <dbReference type="Proteomes" id="UP000002586"/>
    </source>
</evidence>
<evidence type="ECO:0000256" key="3">
    <source>
        <dbReference type="ARBA" id="ARBA00012098"/>
    </source>
</evidence>
<evidence type="ECO:0000256" key="1">
    <source>
        <dbReference type="ARBA" id="ARBA00001298"/>
    </source>
</evidence>
<dbReference type="SUPFAM" id="SSF51182">
    <property type="entry name" value="RmlC-like cupins"/>
    <property type="match status" value="1"/>
</dbReference>
<comment type="catalytic activity">
    <reaction evidence="1">
        <text>dTDP-4-dehydro-6-deoxy-alpha-D-glucose = dTDP-4-dehydro-beta-L-rhamnose</text>
        <dbReference type="Rhea" id="RHEA:16969"/>
        <dbReference type="ChEBI" id="CHEBI:57649"/>
        <dbReference type="ChEBI" id="CHEBI:62830"/>
        <dbReference type="EC" id="5.1.3.13"/>
    </reaction>
</comment>
<evidence type="ECO:0000256" key="5">
    <source>
        <dbReference type="ARBA" id="ARBA00029758"/>
    </source>
</evidence>
<accession>A0LDD2</accession>
<dbReference type="Proteomes" id="UP000002586">
    <property type="component" value="Chromosome"/>
</dbReference>
<gene>
    <name evidence="9" type="ordered locus">Mmc1_3490</name>
</gene>
<dbReference type="eggNOG" id="COG1898">
    <property type="taxonomic scope" value="Bacteria"/>
</dbReference>
<evidence type="ECO:0000256" key="7">
    <source>
        <dbReference type="ARBA" id="ARBA00033311"/>
    </source>
</evidence>
<dbReference type="InterPro" id="IPR011051">
    <property type="entry name" value="RmlC_Cupin_sf"/>
</dbReference>
<evidence type="ECO:0000256" key="6">
    <source>
        <dbReference type="ARBA" id="ARBA00031424"/>
    </source>
</evidence>
<comment type="function">
    <text evidence="2">Catalyzes the epimerization of the C3' and C5'positions of dTDP-6-deoxy-D-xylo-4-hexulose, forming dTDP-6-deoxy-L-lyxo-4-hexulose.</text>
</comment>
<name>A0LDD2_MAGMM</name>
<reference evidence="10" key="1">
    <citation type="journal article" date="2009" name="Appl. Environ. Microbiol.">
        <title>Complete genome sequence of the chemolithoautotrophic marine magnetotactic coccus strain MC-1.</title>
        <authorList>
            <person name="Schubbe S."/>
            <person name="Williams T.J."/>
            <person name="Xie G."/>
            <person name="Kiss H.E."/>
            <person name="Brettin T.S."/>
            <person name="Martinez D."/>
            <person name="Ross C.A."/>
            <person name="Schuler D."/>
            <person name="Cox B.L."/>
            <person name="Nealson K.H."/>
            <person name="Bazylinski D.A."/>
        </authorList>
    </citation>
    <scope>NUCLEOTIDE SEQUENCE [LARGE SCALE GENOMIC DNA]</scope>
    <source>
        <strain evidence="10">ATCC BAA-1437 / JCM 17883 / MC-1</strain>
    </source>
</reference>
<evidence type="ECO:0000256" key="4">
    <source>
        <dbReference type="ARBA" id="ARBA00019595"/>
    </source>
</evidence>
<dbReference type="PANTHER" id="PTHR21047:SF2">
    <property type="entry name" value="THYMIDINE DIPHOSPHO-4-KETO-RHAMNOSE 3,5-EPIMERASE"/>
    <property type="match status" value="1"/>
</dbReference>
<feature type="signal peptide" evidence="8">
    <location>
        <begin position="1"/>
        <end position="19"/>
    </location>
</feature>
<dbReference type="RefSeq" id="WP_011715031.1">
    <property type="nucleotide sequence ID" value="NC_008576.1"/>
</dbReference>
<dbReference type="GO" id="GO:0008830">
    <property type="term" value="F:dTDP-4-dehydrorhamnose 3,5-epimerase activity"/>
    <property type="evidence" value="ECO:0007669"/>
    <property type="project" value="UniProtKB-EC"/>
</dbReference>
<dbReference type="OrthoDB" id="9800680at2"/>
<dbReference type="STRING" id="156889.Mmc1_3490"/>